<name>A0ACD2ZYD8_9AGAR</name>
<gene>
    <name evidence="1" type="ORF">BDN72DRAFT_907004</name>
</gene>
<keyword evidence="2" id="KW-1185">Reference proteome</keyword>
<dbReference type="Proteomes" id="UP000308600">
    <property type="component" value="Unassembled WGS sequence"/>
</dbReference>
<protein>
    <submittedName>
        <fullName evidence="1">Uncharacterized protein</fullName>
    </submittedName>
</protein>
<reference evidence="1 2" key="1">
    <citation type="journal article" date="2019" name="Nat. Ecol. Evol.">
        <title>Megaphylogeny resolves global patterns of mushroom evolution.</title>
        <authorList>
            <person name="Varga T."/>
            <person name="Krizsan K."/>
            <person name="Foldi C."/>
            <person name="Dima B."/>
            <person name="Sanchez-Garcia M."/>
            <person name="Sanchez-Ramirez S."/>
            <person name="Szollosi G.J."/>
            <person name="Szarkandi J.G."/>
            <person name="Papp V."/>
            <person name="Albert L."/>
            <person name="Andreopoulos W."/>
            <person name="Angelini C."/>
            <person name="Antonin V."/>
            <person name="Barry K.W."/>
            <person name="Bougher N.L."/>
            <person name="Buchanan P."/>
            <person name="Buyck B."/>
            <person name="Bense V."/>
            <person name="Catcheside P."/>
            <person name="Chovatia M."/>
            <person name="Cooper J."/>
            <person name="Damon W."/>
            <person name="Desjardin D."/>
            <person name="Finy P."/>
            <person name="Geml J."/>
            <person name="Haridas S."/>
            <person name="Hughes K."/>
            <person name="Justo A."/>
            <person name="Karasinski D."/>
            <person name="Kautmanova I."/>
            <person name="Kiss B."/>
            <person name="Kocsube S."/>
            <person name="Kotiranta H."/>
            <person name="LaButti K.M."/>
            <person name="Lechner B.E."/>
            <person name="Liimatainen K."/>
            <person name="Lipzen A."/>
            <person name="Lukacs Z."/>
            <person name="Mihaltcheva S."/>
            <person name="Morgado L.N."/>
            <person name="Niskanen T."/>
            <person name="Noordeloos M.E."/>
            <person name="Ohm R.A."/>
            <person name="Ortiz-Santana B."/>
            <person name="Ovrebo C."/>
            <person name="Racz N."/>
            <person name="Riley R."/>
            <person name="Savchenko A."/>
            <person name="Shiryaev A."/>
            <person name="Soop K."/>
            <person name="Spirin V."/>
            <person name="Szebenyi C."/>
            <person name="Tomsovsky M."/>
            <person name="Tulloss R.E."/>
            <person name="Uehling J."/>
            <person name="Grigoriev I.V."/>
            <person name="Vagvolgyi C."/>
            <person name="Papp T."/>
            <person name="Martin F.M."/>
            <person name="Miettinen O."/>
            <person name="Hibbett D.S."/>
            <person name="Nagy L.G."/>
        </authorList>
    </citation>
    <scope>NUCLEOTIDE SEQUENCE [LARGE SCALE GENOMIC DNA]</scope>
    <source>
        <strain evidence="1 2">NL-1719</strain>
    </source>
</reference>
<evidence type="ECO:0000313" key="1">
    <source>
        <dbReference type="EMBL" id="TFK58175.1"/>
    </source>
</evidence>
<sequence length="90" mass="9924">MAAQRPAACRVSGLIPTCHGAGSAKRNILIESTQTLESKHHPTAVFPYISSHKLPETYTFDDNVLKTLPTAPDFELQRTQCQFRSTPGLQ</sequence>
<evidence type="ECO:0000313" key="2">
    <source>
        <dbReference type="Proteomes" id="UP000308600"/>
    </source>
</evidence>
<organism evidence="1 2">
    <name type="scientific">Pluteus cervinus</name>
    <dbReference type="NCBI Taxonomy" id="181527"/>
    <lineage>
        <taxon>Eukaryota</taxon>
        <taxon>Fungi</taxon>
        <taxon>Dikarya</taxon>
        <taxon>Basidiomycota</taxon>
        <taxon>Agaricomycotina</taxon>
        <taxon>Agaricomycetes</taxon>
        <taxon>Agaricomycetidae</taxon>
        <taxon>Agaricales</taxon>
        <taxon>Pluteineae</taxon>
        <taxon>Pluteaceae</taxon>
        <taxon>Pluteus</taxon>
    </lineage>
</organism>
<proteinExistence type="predicted"/>
<dbReference type="EMBL" id="ML209574">
    <property type="protein sequence ID" value="TFK58175.1"/>
    <property type="molecule type" value="Genomic_DNA"/>
</dbReference>
<accession>A0ACD2ZYD8</accession>